<keyword evidence="2" id="KW-1185">Reference proteome</keyword>
<dbReference type="AlphaFoldDB" id="A0AAV4PCM7"/>
<organism evidence="1 2">
    <name type="scientific">Caerostris extrusa</name>
    <name type="common">Bark spider</name>
    <name type="synonym">Caerostris bankana</name>
    <dbReference type="NCBI Taxonomy" id="172846"/>
    <lineage>
        <taxon>Eukaryota</taxon>
        <taxon>Metazoa</taxon>
        <taxon>Ecdysozoa</taxon>
        <taxon>Arthropoda</taxon>
        <taxon>Chelicerata</taxon>
        <taxon>Arachnida</taxon>
        <taxon>Araneae</taxon>
        <taxon>Araneomorphae</taxon>
        <taxon>Entelegynae</taxon>
        <taxon>Araneoidea</taxon>
        <taxon>Araneidae</taxon>
        <taxon>Caerostris</taxon>
    </lineage>
</organism>
<evidence type="ECO:0000313" key="2">
    <source>
        <dbReference type="Proteomes" id="UP001054945"/>
    </source>
</evidence>
<gene>
    <name evidence="1" type="ORF">CEXT_724151</name>
</gene>
<proteinExistence type="predicted"/>
<dbReference type="Proteomes" id="UP001054945">
    <property type="component" value="Unassembled WGS sequence"/>
</dbReference>
<protein>
    <submittedName>
        <fullName evidence="1">Uncharacterized protein</fullName>
    </submittedName>
</protein>
<comment type="caution">
    <text evidence="1">The sequence shown here is derived from an EMBL/GenBank/DDBJ whole genome shotgun (WGS) entry which is preliminary data.</text>
</comment>
<accession>A0AAV4PCM7</accession>
<evidence type="ECO:0000313" key="1">
    <source>
        <dbReference type="EMBL" id="GIX94208.1"/>
    </source>
</evidence>
<name>A0AAV4PCM7_CAEEX</name>
<sequence>MVMKAFEVFSREVIFEGFEEKGRDVWNFQATLRWNSFLENNCEKYRLRETPISSPESKILPKTPAEENEGEIVFPSHNGEDINYSTILPKYADGDISQNGGTFPPLYLILNVRKNCILLQKYLQSTYRLLMMMAKMCALPPTPYTPALFTDGHIKCKVLPPADQPLLLSSGNRWSVPVTFLPDN</sequence>
<dbReference type="EMBL" id="BPLR01004347">
    <property type="protein sequence ID" value="GIX94208.1"/>
    <property type="molecule type" value="Genomic_DNA"/>
</dbReference>
<reference evidence="1 2" key="1">
    <citation type="submission" date="2021-06" db="EMBL/GenBank/DDBJ databases">
        <title>Caerostris extrusa draft genome.</title>
        <authorList>
            <person name="Kono N."/>
            <person name="Arakawa K."/>
        </authorList>
    </citation>
    <scope>NUCLEOTIDE SEQUENCE [LARGE SCALE GENOMIC DNA]</scope>
</reference>